<evidence type="ECO:0000256" key="4">
    <source>
        <dbReference type="ARBA" id="ARBA00011233"/>
    </source>
</evidence>
<dbReference type="InterPro" id="IPR005493">
    <property type="entry name" value="RraA/RraA-like"/>
</dbReference>
<accession>A0A1M7Q8H2</accession>
<comment type="cofactor">
    <cofactor evidence="2">
        <name>a divalent metal cation</name>
        <dbReference type="ChEBI" id="CHEBI:60240"/>
    </cofactor>
</comment>
<keyword evidence="15" id="KW-1185">Reference proteome</keyword>
<dbReference type="GO" id="GO:0008948">
    <property type="term" value="F:oxaloacetate decarboxylase activity"/>
    <property type="evidence" value="ECO:0007669"/>
    <property type="project" value="UniProtKB-EC"/>
</dbReference>
<comment type="cofactor">
    <cofactor evidence="13">
        <name>Mg(2+)</name>
        <dbReference type="ChEBI" id="CHEBI:18420"/>
    </cofactor>
</comment>
<evidence type="ECO:0000256" key="12">
    <source>
        <dbReference type="ARBA" id="ARBA00047973"/>
    </source>
</evidence>
<sequence length="235" mass="25977">MAKSREEILAEIKKCRAADLSDGMDALGLVNKGSMSTEMRPIRPGISFAGYAWTVRLVPDTRTHKPCETVEEYIQQKNDFCSDAYSFMKELKAQDVTDHVLVIDMDGYPGGVLGSENMMNFHIMGMAGAIVDGGCRDSYECNLQKVNAFSTKRTFHHVTGRMKGDGVNVPVSCAGVTVEPGDYVVADDDGVLVIPQERAEEVVKFAQAILKDDQEARKSHYESLGYQPDETLKRI</sequence>
<comment type="catalytic activity">
    <reaction evidence="1">
        <text>4-hydroxy-4-methyl-2-oxoglutarate = 2 pyruvate</text>
        <dbReference type="Rhea" id="RHEA:22748"/>
        <dbReference type="ChEBI" id="CHEBI:15361"/>
        <dbReference type="ChEBI" id="CHEBI:58276"/>
        <dbReference type="EC" id="4.1.3.17"/>
    </reaction>
</comment>
<comment type="catalytic activity">
    <reaction evidence="12">
        <text>oxaloacetate + H(+) = pyruvate + CO2</text>
        <dbReference type="Rhea" id="RHEA:15641"/>
        <dbReference type="ChEBI" id="CHEBI:15361"/>
        <dbReference type="ChEBI" id="CHEBI:15378"/>
        <dbReference type="ChEBI" id="CHEBI:16452"/>
        <dbReference type="ChEBI" id="CHEBI:16526"/>
        <dbReference type="EC" id="4.1.1.112"/>
    </reaction>
</comment>
<dbReference type="RefSeq" id="WP_073202566.1">
    <property type="nucleotide sequence ID" value="NZ_FRCZ01000006.1"/>
</dbReference>
<feature type="binding site" evidence="13">
    <location>
        <position position="137"/>
    </location>
    <ligand>
        <name>Mg(2+)</name>
        <dbReference type="ChEBI" id="CHEBI:18420"/>
    </ligand>
</feature>
<evidence type="ECO:0000256" key="8">
    <source>
        <dbReference type="ARBA" id="ARBA00025046"/>
    </source>
</evidence>
<protein>
    <recommendedName>
        <fullName evidence="7">Putative 4-hydroxy-4-methyl-2-oxoglutarate aldolase</fullName>
        <ecNumber evidence="6">4.1.1.112</ecNumber>
        <ecNumber evidence="5">4.1.3.17</ecNumber>
    </recommendedName>
    <alternativeName>
        <fullName evidence="11">Oxaloacetate decarboxylase</fullName>
    </alternativeName>
    <alternativeName>
        <fullName evidence="9">Regulator of ribonuclease activity homolog</fullName>
    </alternativeName>
    <alternativeName>
        <fullName evidence="10">RraA-like protein</fullName>
    </alternativeName>
</protein>
<evidence type="ECO:0000256" key="11">
    <source>
        <dbReference type="ARBA" id="ARBA00032305"/>
    </source>
</evidence>
<evidence type="ECO:0000313" key="14">
    <source>
        <dbReference type="EMBL" id="SHN26821.1"/>
    </source>
</evidence>
<dbReference type="GO" id="GO:0046872">
    <property type="term" value="F:metal ion binding"/>
    <property type="evidence" value="ECO:0007669"/>
    <property type="project" value="UniProtKB-KW"/>
</dbReference>
<dbReference type="InterPro" id="IPR036704">
    <property type="entry name" value="RraA/RraA-like_sf"/>
</dbReference>
<gene>
    <name evidence="14" type="ORF">SAMN05216179_2902</name>
</gene>
<evidence type="ECO:0000256" key="1">
    <source>
        <dbReference type="ARBA" id="ARBA00001342"/>
    </source>
</evidence>
<dbReference type="Proteomes" id="UP000184184">
    <property type="component" value="Unassembled WGS sequence"/>
</dbReference>
<dbReference type="SUPFAM" id="SSF89562">
    <property type="entry name" value="RraA-like"/>
    <property type="match status" value="1"/>
</dbReference>
<evidence type="ECO:0000313" key="15">
    <source>
        <dbReference type="Proteomes" id="UP000184184"/>
    </source>
</evidence>
<dbReference type="EC" id="4.1.1.112" evidence="6"/>
<evidence type="ECO:0000256" key="7">
    <source>
        <dbReference type="ARBA" id="ARBA00016549"/>
    </source>
</evidence>
<proteinExistence type="inferred from homology"/>
<evidence type="ECO:0000256" key="6">
    <source>
        <dbReference type="ARBA" id="ARBA00012947"/>
    </source>
</evidence>
<name>A0A1M7Q8H2_9BACI</name>
<comment type="subunit">
    <text evidence="4">Homotrimer.</text>
</comment>
<dbReference type="EC" id="4.1.3.17" evidence="5"/>
<organism evidence="14 15">
    <name type="scientific">Gracilibacillus kekensis</name>
    <dbReference type="NCBI Taxonomy" id="1027249"/>
    <lineage>
        <taxon>Bacteria</taxon>
        <taxon>Bacillati</taxon>
        <taxon>Bacillota</taxon>
        <taxon>Bacilli</taxon>
        <taxon>Bacillales</taxon>
        <taxon>Bacillaceae</taxon>
        <taxon>Gracilibacillus</taxon>
    </lineage>
</organism>
<evidence type="ECO:0000256" key="3">
    <source>
        <dbReference type="ARBA" id="ARBA00008621"/>
    </source>
</evidence>
<comment type="function">
    <text evidence="8">Catalyzes the aldol cleavage of 4-hydroxy-4-methyl-2-oxoglutarate (HMG) into 2 molecules of pyruvate. Also contains a secondary oxaloacetate (OAA) decarboxylase activity due to the common pyruvate enolate transition state formed following C-C bond cleavage in the retro-aldol and decarboxylation reactions.</text>
</comment>
<evidence type="ECO:0000256" key="5">
    <source>
        <dbReference type="ARBA" id="ARBA00012213"/>
    </source>
</evidence>
<dbReference type="GO" id="GO:0047443">
    <property type="term" value="F:4-hydroxy-4-methyl-2-oxoglutarate aldolase activity"/>
    <property type="evidence" value="ECO:0007669"/>
    <property type="project" value="UniProtKB-EC"/>
</dbReference>
<dbReference type="AlphaFoldDB" id="A0A1M7Q8H2"/>
<comment type="similarity">
    <text evidence="3">Belongs to the class II aldolase/RraA-like family.</text>
</comment>
<dbReference type="OrthoDB" id="9784786at2"/>
<dbReference type="CDD" id="cd16841">
    <property type="entry name" value="RraA_family"/>
    <property type="match status" value="1"/>
</dbReference>
<dbReference type="EMBL" id="FRCZ01000006">
    <property type="protein sequence ID" value="SHN26821.1"/>
    <property type="molecule type" value="Genomic_DNA"/>
</dbReference>
<evidence type="ECO:0000256" key="13">
    <source>
        <dbReference type="PIRSR" id="PIRSR605493-1"/>
    </source>
</evidence>
<dbReference type="STRING" id="1027249.SAMN05216179_2902"/>
<dbReference type="PANTHER" id="PTHR33254:SF4">
    <property type="entry name" value="4-HYDROXY-4-METHYL-2-OXOGLUTARATE ALDOLASE 3-RELATED"/>
    <property type="match status" value="1"/>
</dbReference>
<feature type="binding site" evidence="13">
    <location>
        <position position="136"/>
    </location>
    <ligand>
        <name>substrate</name>
    </ligand>
</feature>
<evidence type="ECO:0000256" key="9">
    <source>
        <dbReference type="ARBA" id="ARBA00029596"/>
    </source>
</evidence>
<dbReference type="PANTHER" id="PTHR33254">
    <property type="entry name" value="4-HYDROXY-4-METHYL-2-OXOGLUTARATE ALDOLASE 3-RELATED"/>
    <property type="match status" value="1"/>
</dbReference>
<evidence type="ECO:0000256" key="10">
    <source>
        <dbReference type="ARBA" id="ARBA00030169"/>
    </source>
</evidence>
<dbReference type="Gene3D" id="3.50.30.40">
    <property type="entry name" value="Ribonuclease E inhibitor RraA/RraA-like"/>
    <property type="match status" value="1"/>
</dbReference>
<reference evidence="14 15" key="1">
    <citation type="submission" date="2016-11" db="EMBL/GenBank/DDBJ databases">
        <authorList>
            <person name="Jaros S."/>
            <person name="Januszkiewicz K."/>
            <person name="Wedrychowicz H."/>
        </authorList>
    </citation>
    <scope>NUCLEOTIDE SEQUENCE [LARGE SCALE GENOMIC DNA]</scope>
    <source>
        <strain evidence="14 15">CGMCC 1.10681</strain>
    </source>
</reference>
<keyword evidence="13" id="KW-0479">Metal-binding</keyword>
<evidence type="ECO:0000256" key="2">
    <source>
        <dbReference type="ARBA" id="ARBA00001968"/>
    </source>
</evidence>
<keyword evidence="13" id="KW-0460">Magnesium</keyword>
<dbReference type="Pfam" id="PF03737">
    <property type="entry name" value="RraA-like"/>
    <property type="match status" value="1"/>
</dbReference>